<geneLocation type="plasmid" evidence="4 7">
    <name>pSA1</name>
</geneLocation>
<evidence type="ECO:0000313" key="6">
    <source>
        <dbReference type="Proteomes" id="UP000024329"/>
    </source>
</evidence>
<organism evidence="5 6">
    <name type="scientific">Novosphingobium resinovorum</name>
    <dbReference type="NCBI Taxonomy" id="158500"/>
    <lineage>
        <taxon>Bacteria</taxon>
        <taxon>Pseudomonadati</taxon>
        <taxon>Pseudomonadota</taxon>
        <taxon>Alphaproteobacteria</taxon>
        <taxon>Sphingomonadales</taxon>
        <taxon>Sphingomonadaceae</taxon>
        <taxon>Novosphingobium</taxon>
    </lineage>
</organism>
<evidence type="ECO:0000313" key="7">
    <source>
        <dbReference type="Proteomes" id="UP000094626"/>
    </source>
</evidence>
<name>A0A031JIX7_9SPHN</name>
<keyword evidence="4" id="KW-0614">Plasmid</keyword>
<dbReference type="Pfam" id="PF05368">
    <property type="entry name" value="NmrA"/>
    <property type="match status" value="1"/>
</dbReference>
<dbReference type="SUPFAM" id="SSF51735">
    <property type="entry name" value="NAD(P)-binding Rossmann-fold domains"/>
    <property type="match status" value="1"/>
</dbReference>
<evidence type="ECO:0000256" key="1">
    <source>
        <dbReference type="ARBA" id="ARBA00006328"/>
    </source>
</evidence>
<evidence type="ECO:0000313" key="5">
    <source>
        <dbReference type="EMBL" id="EZP73182.1"/>
    </source>
</evidence>
<keyword evidence="2" id="KW-0521">NADP</keyword>
<proteinExistence type="inferred from homology"/>
<reference evidence="4" key="2">
    <citation type="submission" date="2016-08" db="EMBL/GenBank/DDBJ databases">
        <authorList>
            <person name="Seilhamer J.J."/>
        </authorList>
    </citation>
    <scope>NUCLEOTIDE SEQUENCE [LARGE SCALE GENOMIC DNA]</scope>
    <source>
        <strain evidence="4">SA1</strain>
        <plasmid evidence="4">pSA1</plasmid>
    </source>
</reference>
<accession>A0A031JIX7</accession>
<dbReference type="KEGG" id="nre:BES08_18160"/>
<evidence type="ECO:0000256" key="2">
    <source>
        <dbReference type="ARBA" id="ARBA00022857"/>
    </source>
</evidence>
<dbReference type="InterPro" id="IPR008030">
    <property type="entry name" value="NmrA-like"/>
</dbReference>
<reference evidence="7" key="3">
    <citation type="journal article" date="2017" name="J. Biotechnol.">
        <title>Complete genome sequence of Novosphingobium resinovorum SA1, a versatile xenobiotic-degrading bacterium capable of utilizing sulfanilic acid.</title>
        <authorList>
            <person name="Hegedus B."/>
            <person name="Kos P.B."/>
            <person name="Balint B."/>
            <person name="Maroti G."/>
            <person name="Gan H.M."/>
            <person name="Perei K."/>
            <person name="Rakhely G."/>
        </authorList>
    </citation>
    <scope>NUCLEOTIDE SEQUENCE [LARGE SCALE GENOMIC DNA]</scope>
    <source>
        <strain evidence="7">SA1</strain>
    </source>
</reference>
<dbReference type="AlphaFoldDB" id="A0A031JIX7"/>
<dbReference type="Proteomes" id="UP000024329">
    <property type="component" value="Unassembled WGS sequence"/>
</dbReference>
<comment type="similarity">
    <text evidence="1">Belongs to the NmrA-type oxidoreductase family.</text>
</comment>
<gene>
    <name evidence="4" type="ORF">BES08_18160</name>
    <name evidence="5" type="ORF">BV97_04936</name>
</gene>
<dbReference type="EMBL" id="CP017076">
    <property type="protein sequence ID" value="AOR78841.1"/>
    <property type="molecule type" value="Genomic_DNA"/>
</dbReference>
<evidence type="ECO:0000313" key="4">
    <source>
        <dbReference type="EMBL" id="AOR78841.1"/>
    </source>
</evidence>
<dbReference type="InterPro" id="IPR036291">
    <property type="entry name" value="NAD(P)-bd_dom_sf"/>
</dbReference>
<dbReference type="PANTHER" id="PTHR42748:SF7">
    <property type="entry name" value="NMRA LIKE REDOX SENSOR 1-RELATED"/>
    <property type="match status" value="1"/>
</dbReference>
<dbReference type="PATRIC" id="fig|158500.4.peg.5015"/>
<evidence type="ECO:0000259" key="3">
    <source>
        <dbReference type="Pfam" id="PF05368"/>
    </source>
</evidence>
<keyword evidence="7" id="KW-1185">Reference proteome</keyword>
<feature type="domain" description="NmrA-like" evidence="3">
    <location>
        <begin position="4"/>
        <end position="240"/>
    </location>
</feature>
<dbReference type="eggNOG" id="COG0702">
    <property type="taxonomic scope" value="Bacteria"/>
</dbReference>
<dbReference type="Gene3D" id="3.40.50.720">
    <property type="entry name" value="NAD(P)-binding Rossmann-like Domain"/>
    <property type="match status" value="1"/>
</dbReference>
<dbReference type="Proteomes" id="UP000094626">
    <property type="component" value="Plasmid pSA1"/>
</dbReference>
<sequence length="288" mass="30397">MASRTITVFGGTGTAGGGVVRALLQDGWTVRAVTRDETGDKAKAARALGAETVTADMEDRSALRRAIEGADAVYLSGASLQDRWDIGQAVQGIMVAETVREVGTGHFIYQSAQAAGSRGVLSVGSKRAVEERIAELHLDATVLRPAWFMDNFLNYFPITQNDGTLTIAMALPTDVQLALICAEDIGRAAAAVLASPDNWRGREVDLVADVGSTAQMAAIVGELAGKPATAVEVPMAAIEEHWPQGVDLYTWLATKPAENDTGALTALVGSPIDFRAWAEKHLAPTLRG</sequence>
<reference evidence="5 6" key="1">
    <citation type="submission" date="2014-03" db="EMBL/GenBank/DDBJ databases">
        <title>Whole genome sequence of Novosphingobium resinovorum KF1.</title>
        <authorList>
            <person name="Gan H.M."/>
            <person name="Gan H.Y."/>
            <person name="Chew T.H."/>
            <person name="Savka M.A."/>
        </authorList>
    </citation>
    <scope>NUCLEOTIDE SEQUENCE [LARGE SCALE GENOMIC DNA]</scope>
    <source>
        <strain evidence="5 6">KF1</strain>
    </source>
</reference>
<dbReference type="RefSeq" id="WP_036529644.1">
    <property type="nucleotide sequence ID" value="NZ_CP017076.1"/>
</dbReference>
<dbReference type="EMBL" id="JFYZ01000047">
    <property type="protein sequence ID" value="EZP73182.1"/>
    <property type="molecule type" value="Genomic_DNA"/>
</dbReference>
<dbReference type="InterPro" id="IPR051164">
    <property type="entry name" value="NmrA-like_oxidored"/>
</dbReference>
<protein>
    <submittedName>
        <fullName evidence="5">Putative nucleoside-diphosphate sugar epimerase</fullName>
    </submittedName>
</protein>
<dbReference type="Gene3D" id="3.90.25.10">
    <property type="entry name" value="UDP-galactose 4-epimerase, domain 1"/>
    <property type="match status" value="1"/>
</dbReference>
<dbReference type="PANTHER" id="PTHR42748">
    <property type="entry name" value="NITROGEN METABOLITE REPRESSION PROTEIN NMRA FAMILY MEMBER"/>
    <property type="match status" value="1"/>
</dbReference>